<gene>
    <name evidence="1" type="ORF">L3Q82_003427</name>
</gene>
<evidence type="ECO:0000313" key="1">
    <source>
        <dbReference type="EMBL" id="KAI3356750.1"/>
    </source>
</evidence>
<comment type="caution">
    <text evidence="1">The sequence shown here is derived from an EMBL/GenBank/DDBJ whole genome shotgun (WGS) entry which is preliminary data.</text>
</comment>
<reference evidence="1" key="1">
    <citation type="submission" date="2022-04" db="EMBL/GenBank/DDBJ databases">
        <title>Jade perch genome.</title>
        <authorList>
            <person name="Chao B."/>
        </authorList>
    </citation>
    <scope>NUCLEOTIDE SEQUENCE</scope>
    <source>
        <strain evidence="1">CB-2022</strain>
    </source>
</reference>
<evidence type="ECO:0000313" key="2">
    <source>
        <dbReference type="Proteomes" id="UP000831701"/>
    </source>
</evidence>
<dbReference type="EMBL" id="CM041549">
    <property type="protein sequence ID" value="KAI3356750.1"/>
    <property type="molecule type" value="Genomic_DNA"/>
</dbReference>
<keyword evidence="2" id="KW-1185">Reference proteome</keyword>
<accession>A0ACB8VM54</accession>
<name>A0ACB8VM54_9TELE</name>
<dbReference type="Proteomes" id="UP000831701">
    <property type="component" value="Chromosome 19"/>
</dbReference>
<organism evidence="1 2">
    <name type="scientific">Scortum barcoo</name>
    <name type="common">barcoo grunter</name>
    <dbReference type="NCBI Taxonomy" id="214431"/>
    <lineage>
        <taxon>Eukaryota</taxon>
        <taxon>Metazoa</taxon>
        <taxon>Chordata</taxon>
        <taxon>Craniata</taxon>
        <taxon>Vertebrata</taxon>
        <taxon>Euteleostomi</taxon>
        <taxon>Actinopterygii</taxon>
        <taxon>Neopterygii</taxon>
        <taxon>Teleostei</taxon>
        <taxon>Neoteleostei</taxon>
        <taxon>Acanthomorphata</taxon>
        <taxon>Eupercaria</taxon>
        <taxon>Centrarchiformes</taxon>
        <taxon>Terapontoidei</taxon>
        <taxon>Terapontidae</taxon>
        <taxon>Scortum</taxon>
    </lineage>
</organism>
<sequence>MTAVPGMPAPIRSLTELRGRRGHEEREGAIFQRQQTKKAAAFIAYVSQGPDPEYDNEFSAEVKDSLHCSALFWSAGIIVPCTDSPVCTPIFPVKKVRDEGAPTEWSVPVDPDSQFWFAFNFNGRPYTFTRLCQGYCESPTLYNEALRDSLVPLVLSPGKKHCLVIVDMWSKWVEAFPATKQTASVVAKALLQEIMIPRWGIPTKLSSDNGTHFVNQAIQEVTGQTKSGSQAHHEQKNIKDRYVAWISVTAGPHPGARPGVGAHAGERLVAGSLPTGPGQGSARNGDVGPPSSRLTTWRKVHEGPVQCGLGSSRGSRRLLLDFCASHRFVHNEHHVRA</sequence>
<proteinExistence type="predicted"/>
<protein>
    <submittedName>
        <fullName evidence="1">Uncharacterized protein</fullName>
    </submittedName>
</protein>